<keyword evidence="2" id="KW-1185">Reference proteome</keyword>
<dbReference type="AlphaFoldDB" id="A0AAF0TCR2"/>
<dbReference type="PANTHER" id="PTHR46890:SF28">
    <property type="entry name" value="REVERSE TRANSCRIPTASE DOMAIN-CONTAINING PROTEIN"/>
    <property type="match status" value="1"/>
</dbReference>
<organism evidence="1 2">
    <name type="scientific">Solanum verrucosum</name>
    <dbReference type="NCBI Taxonomy" id="315347"/>
    <lineage>
        <taxon>Eukaryota</taxon>
        <taxon>Viridiplantae</taxon>
        <taxon>Streptophyta</taxon>
        <taxon>Embryophyta</taxon>
        <taxon>Tracheophyta</taxon>
        <taxon>Spermatophyta</taxon>
        <taxon>Magnoliopsida</taxon>
        <taxon>eudicotyledons</taxon>
        <taxon>Gunneridae</taxon>
        <taxon>Pentapetalae</taxon>
        <taxon>asterids</taxon>
        <taxon>lamiids</taxon>
        <taxon>Solanales</taxon>
        <taxon>Solanaceae</taxon>
        <taxon>Solanoideae</taxon>
        <taxon>Solaneae</taxon>
        <taxon>Solanum</taxon>
    </lineage>
</organism>
<name>A0AAF0TCR2_SOLVR</name>
<accession>A0AAF0TCR2</accession>
<dbReference type="Proteomes" id="UP001234989">
    <property type="component" value="Chromosome 2"/>
</dbReference>
<sequence length="111" mass="12603">MPTLEELRHMVFSMNPNSTPGPNVIGGKFYQACWNIIKEDLLAAVQSFFCGHIMPKFMSHAFLVLLPKTEQPNKFTDLRPISLSNFSNKFTSKLSNLSSMLCSPYLSTQWL</sequence>
<evidence type="ECO:0000313" key="2">
    <source>
        <dbReference type="Proteomes" id="UP001234989"/>
    </source>
</evidence>
<evidence type="ECO:0008006" key="3">
    <source>
        <dbReference type="Google" id="ProtNLM"/>
    </source>
</evidence>
<dbReference type="InterPro" id="IPR052343">
    <property type="entry name" value="Retrotransposon-Effector_Assoc"/>
</dbReference>
<dbReference type="EMBL" id="CP133613">
    <property type="protein sequence ID" value="WMV13674.1"/>
    <property type="molecule type" value="Genomic_DNA"/>
</dbReference>
<gene>
    <name evidence="1" type="ORF">MTR67_007059</name>
</gene>
<reference evidence="1" key="1">
    <citation type="submission" date="2023-08" db="EMBL/GenBank/DDBJ databases">
        <title>A de novo genome assembly of Solanum verrucosum Schlechtendal, a Mexican diploid species geographically isolated from the other diploid A-genome species in potato relatives.</title>
        <authorList>
            <person name="Hosaka K."/>
        </authorList>
    </citation>
    <scope>NUCLEOTIDE SEQUENCE</scope>
    <source>
        <tissue evidence="1">Young leaves</tissue>
    </source>
</reference>
<evidence type="ECO:0000313" key="1">
    <source>
        <dbReference type="EMBL" id="WMV13674.1"/>
    </source>
</evidence>
<protein>
    <recommendedName>
        <fullName evidence="3">Reverse transcriptase</fullName>
    </recommendedName>
</protein>
<dbReference type="PANTHER" id="PTHR46890">
    <property type="entry name" value="NON-LTR RETROLELEMENT REVERSE TRANSCRIPTASE-LIKE PROTEIN-RELATED"/>
    <property type="match status" value="1"/>
</dbReference>
<proteinExistence type="predicted"/>